<dbReference type="EMBL" id="BJCL01000010">
    <property type="protein sequence ID" value="GCL64677.1"/>
    <property type="molecule type" value="Genomic_DNA"/>
</dbReference>
<accession>A0A480AX57</accession>
<keyword evidence="2" id="KW-1185">Reference proteome</keyword>
<proteinExistence type="predicted"/>
<organism evidence="1 2">
    <name type="scientific">Pseudaquabacterium pictum</name>
    <dbReference type="NCBI Taxonomy" id="2315236"/>
    <lineage>
        <taxon>Bacteria</taxon>
        <taxon>Pseudomonadati</taxon>
        <taxon>Pseudomonadota</taxon>
        <taxon>Betaproteobacteria</taxon>
        <taxon>Burkholderiales</taxon>
        <taxon>Sphaerotilaceae</taxon>
        <taxon>Pseudaquabacterium</taxon>
    </lineage>
</organism>
<reference evidence="2" key="1">
    <citation type="submission" date="2019-03" db="EMBL/GenBank/DDBJ databases">
        <title>Aquabacterium pictum sp.nov., the first bacteriochlorophyll a-containing freshwater bacterium in the genus Aquabacterium of the class Betaproteobacteria.</title>
        <authorList>
            <person name="Hirose S."/>
            <person name="Tank M."/>
            <person name="Hara E."/>
            <person name="Tamaki H."/>
            <person name="Takaichi S."/>
            <person name="Haruta S."/>
            <person name="Hanada S."/>
        </authorList>
    </citation>
    <scope>NUCLEOTIDE SEQUENCE [LARGE SCALE GENOMIC DNA]</scope>
    <source>
        <strain evidence="2">W35</strain>
    </source>
</reference>
<name>A0A480AX57_9BURK</name>
<sequence>MTPNPPQDRPDEARLSAWLDGELDAAQRAQVDAWLREHPEDAAQLRLWSADRDALRARFDPVLDEPVPAALRQTVQQAGRAGVAPQARWRRVAVAAGLLVTGALAGGLLGAQLAGTDAGPLAGLHLPWADSERVRPGGWTHRAAVAHAVYAPEVRHPVEVNVAQGSAAEQRAQEEHLARWLGKRLDMPVRLFDLRAQGFELVGGRLLPDANGPSAQLMYQNSGGQRVTVYLRKPEAGASTAFRFQRDGDLGLFYWIEDGFGCALVGKLPREQLLALAEAVYKQAEDQIQPSPEAKKPAS</sequence>
<gene>
    <name evidence="1" type="ORF">AQPW35_37580</name>
</gene>
<dbReference type="AlphaFoldDB" id="A0A480AX57"/>
<dbReference type="RefSeq" id="WP_137734395.1">
    <property type="nucleotide sequence ID" value="NZ_BJCL01000010.1"/>
</dbReference>
<evidence type="ECO:0000313" key="2">
    <source>
        <dbReference type="Proteomes" id="UP000301751"/>
    </source>
</evidence>
<protein>
    <submittedName>
        <fullName evidence="1">Anti-sigma factor</fullName>
    </submittedName>
</protein>
<comment type="caution">
    <text evidence="1">The sequence shown here is derived from an EMBL/GenBank/DDBJ whole genome shotgun (WGS) entry which is preliminary data.</text>
</comment>
<dbReference type="Proteomes" id="UP000301751">
    <property type="component" value="Unassembled WGS sequence"/>
</dbReference>
<dbReference type="OrthoDB" id="9152892at2"/>
<evidence type="ECO:0000313" key="1">
    <source>
        <dbReference type="EMBL" id="GCL64677.1"/>
    </source>
</evidence>